<dbReference type="SMART" id="SM00316">
    <property type="entry name" value="S1"/>
    <property type="match status" value="1"/>
</dbReference>
<comment type="similarity">
    <text evidence="7">Belongs to the RNR ribonuclease family. RNase R subfamily.</text>
</comment>
<dbReference type="SUPFAM" id="SSF50249">
    <property type="entry name" value="Nucleic acid-binding proteins"/>
    <property type="match status" value="2"/>
</dbReference>
<dbReference type="CDD" id="cd04471">
    <property type="entry name" value="S1_RNase_R"/>
    <property type="match status" value="1"/>
</dbReference>
<evidence type="ECO:0000313" key="10">
    <source>
        <dbReference type="Proteomes" id="UP000199411"/>
    </source>
</evidence>
<organism evidence="9 10">
    <name type="scientific">Desulfurella multipotens</name>
    <dbReference type="NCBI Taxonomy" id="79269"/>
    <lineage>
        <taxon>Bacteria</taxon>
        <taxon>Pseudomonadati</taxon>
        <taxon>Campylobacterota</taxon>
        <taxon>Desulfurellia</taxon>
        <taxon>Desulfurellales</taxon>
        <taxon>Desulfurellaceae</taxon>
        <taxon>Desulfurella</taxon>
    </lineage>
</organism>
<dbReference type="InterPro" id="IPR012340">
    <property type="entry name" value="NA-bd_OB-fold"/>
</dbReference>
<dbReference type="InterPro" id="IPR004476">
    <property type="entry name" value="RNase_II/RNase_R"/>
</dbReference>
<comment type="catalytic activity">
    <reaction evidence="1 7">
        <text>Exonucleolytic cleavage in the 3'- to 5'-direction to yield nucleoside 5'-phosphates.</text>
        <dbReference type="EC" id="3.1.13.1"/>
    </reaction>
</comment>
<accession>A0A1G6NYD7</accession>
<dbReference type="InterPro" id="IPR022966">
    <property type="entry name" value="RNase_II/R_CS"/>
</dbReference>
<dbReference type="Proteomes" id="UP000199411">
    <property type="component" value="Unassembled WGS sequence"/>
</dbReference>
<dbReference type="Gene3D" id="2.40.50.140">
    <property type="entry name" value="Nucleic acid-binding proteins"/>
    <property type="match status" value="1"/>
</dbReference>
<dbReference type="HAMAP" id="MF_01895">
    <property type="entry name" value="RNase_R"/>
    <property type="match status" value="1"/>
</dbReference>
<gene>
    <name evidence="7" type="primary">rnr</name>
    <name evidence="9" type="ORF">SAMN05660835_01273</name>
</gene>
<evidence type="ECO:0000256" key="4">
    <source>
        <dbReference type="ARBA" id="ARBA00022801"/>
    </source>
</evidence>
<dbReference type="GO" id="GO:0005829">
    <property type="term" value="C:cytosol"/>
    <property type="evidence" value="ECO:0007669"/>
    <property type="project" value="TreeGrafter"/>
</dbReference>
<dbReference type="SMART" id="SM00955">
    <property type="entry name" value="RNB"/>
    <property type="match status" value="1"/>
</dbReference>
<dbReference type="AlphaFoldDB" id="A0A1G6NYD7"/>
<keyword evidence="4 7" id="KW-0378">Hydrolase</keyword>
<dbReference type="PANTHER" id="PTHR23355:SF9">
    <property type="entry name" value="DIS3-LIKE EXONUCLEASE 2"/>
    <property type="match status" value="1"/>
</dbReference>
<protein>
    <recommendedName>
        <fullName evidence="7">Ribonuclease R</fullName>
        <shortName evidence="7">RNase R</shortName>
        <ecNumber evidence="7">3.1.13.1</ecNumber>
    </recommendedName>
</protein>
<dbReference type="GO" id="GO:0006402">
    <property type="term" value="P:mRNA catabolic process"/>
    <property type="evidence" value="ECO:0007669"/>
    <property type="project" value="TreeGrafter"/>
</dbReference>
<comment type="subcellular location">
    <subcellularLocation>
        <location evidence="7">Cytoplasm</location>
    </subcellularLocation>
</comment>
<keyword evidence="10" id="KW-1185">Reference proteome</keyword>
<keyword evidence="6 7" id="KW-0694">RNA-binding</keyword>
<keyword evidence="3 7" id="KW-0540">Nuclease</keyword>
<dbReference type="PROSITE" id="PS50126">
    <property type="entry name" value="S1"/>
    <property type="match status" value="1"/>
</dbReference>
<evidence type="ECO:0000256" key="6">
    <source>
        <dbReference type="ARBA" id="ARBA00022884"/>
    </source>
</evidence>
<evidence type="ECO:0000256" key="2">
    <source>
        <dbReference type="ARBA" id="ARBA00022490"/>
    </source>
</evidence>
<dbReference type="GO" id="GO:0003723">
    <property type="term" value="F:RNA binding"/>
    <property type="evidence" value="ECO:0007669"/>
    <property type="project" value="UniProtKB-UniRule"/>
</dbReference>
<keyword evidence="5 7" id="KW-0269">Exonuclease</keyword>
<proteinExistence type="inferred from homology"/>
<comment type="function">
    <text evidence="7">3'-5' exoribonuclease that releases 5'-nucleoside monophosphates and is involved in maturation of structured RNAs.</text>
</comment>
<reference evidence="10" key="1">
    <citation type="submission" date="2016-10" db="EMBL/GenBank/DDBJ databases">
        <authorList>
            <person name="Varghese N."/>
            <person name="Submissions S."/>
        </authorList>
    </citation>
    <scope>NUCLEOTIDE SEQUENCE [LARGE SCALE GENOMIC DNA]</scope>
    <source>
        <strain evidence="10">DSM 8415</strain>
    </source>
</reference>
<dbReference type="RefSeq" id="WP_092129011.1">
    <property type="nucleotide sequence ID" value="NZ_FMYU01000008.1"/>
</dbReference>
<sequence>MSKKNKSKRIYIKGLFKIEKTHYSIITDKNTYSIEKEFFDFSDKFAQDSDEVEALFIWAKHPKAKLLNVVKRYNEYVVGYIKKINSNYFFEPLKTKFLVKLSGQAEEGKLVKARIIQQKNTEFAKIVEVYSNSSLNDELIVIDKYSLPTEFSPEVEKELQSINEPNEKDFIGRSDFRNLRTITIDGADAKDFDDAIDIEFLKNGYRLYVHIADVSYYVKDNSAIEKSAFERGFSVYFPQSNIPMLPRKLSDDICSLVPDKDRLAFTVIIDFDKKGNRKSFKFTKSIIRNKNRLTYDFVENCLNDLVDCEENLKSYLQKMKILAKILRARRFLKGSLDLDIKEATFIINNNEIVNVIQKPRLFSYSIIEEFMLAANKTVADYLNNKTIFLRRIHEKPQITKLMDLSNQLKEMGYAFPKKPNAKKMQKFIWSIEETKRSIISKIILKSMERAEYSLEEIPHFALGFENYTHFTSPIRRFPDLIVHKILQATLLNKKNYSHKRLESIVKQVQKRELITEAAEYFAKDIKQARLIEKYIGKIFNGTIVYMIGSGMFIELKEMFVEGFLSYSALKDDFYTFFDQKQMIIGRKTKKIFRLGDSIKVKPIKVDIYEGKIDLEPV</sequence>
<dbReference type="InterPro" id="IPR011805">
    <property type="entry name" value="RNase_R"/>
</dbReference>
<dbReference type="Pfam" id="PF00773">
    <property type="entry name" value="RNB"/>
    <property type="match status" value="1"/>
</dbReference>
<evidence type="ECO:0000256" key="7">
    <source>
        <dbReference type="HAMAP-Rule" id="MF_01895"/>
    </source>
</evidence>
<dbReference type="PROSITE" id="PS01175">
    <property type="entry name" value="RIBONUCLEASE_II"/>
    <property type="match status" value="1"/>
</dbReference>
<dbReference type="EC" id="3.1.13.1" evidence="7"/>
<dbReference type="EMBL" id="FMYU01000008">
    <property type="protein sequence ID" value="SDC72943.1"/>
    <property type="molecule type" value="Genomic_DNA"/>
</dbReference>
<keyword evidence="2 7" id="KW-0963">Cytoplasm</keyword>
<evidence type="ECO:0000259" key="8">
    <source>
        <dbReference type="PROSITE" id="PS50126"/>
    </source>
</evidence>
<evidence type="ECO:0000256" key="3">
    <source>
        <dbReference type="ARBA" id="ARBA00022722"/>
    </source>
</evidence>
<dbReference type="OrthoDB" id="9764149at2"/>
<dbReference type="InterPro" id="IPR003029">
    <property type="entry name" value="S1_domain"/>
</dbReference>
<dbReference type="GO" id="GO:0008859">
    <property type="term" value="F:exoribonuclease II activity"/>
    <property type="evidence" value="ECO:0007669"/>
    <property type="project" value="UniProtKB-UniRule"/>
</dbReference>
<dbReference type="InterPro" id="IPR001900">
    <property type="entry name" value="RNase_II/R"/>
</dbReference>
<evidence type="ECO:0000256" key="5">
    <source>
        <dbReference type="ARBA" id="ARBA00022839"/>
    </source>
</evidence>
<feature type="domain" description="S1 motif" evidence="8">
    <location>
        <begin position="536"/>
        <end position="617"/>
    </location>
</feature>
<dbReference type="NCBIfam" id="TIGR00358">
    <property type="entry name" value="3_prime_RNase"/>
    <property type="match status" value="1"/>
</dbReference>
<evidence type="ECO:0000313" key="9">
    <source>
        <dbReference type="EMBL" id="SDC72943.1"/>
    </source>
</evidence>
<dbReference type="InterPro" id="IPR050180">
    <property type="entry name" value="RNR_Ribonuclease"/>
</dbReference>
<evidence type="ECO:0000256" key="1">
    <source>
        <dbReference type="ARBA" id="ARBA00001849"/>
    </source>
</evidence>
<name>A0A1G6NYD7_9BACT</name>
<dbReference type="PANTHER" id="PTHR23355">
    <property type="entry name" value="RIBONUCLEASE"/>
    <property type="match status" value="1"/>
</dbReference>